<evidence type="ECO:0000313" key="1">
    <source>
        <dbReference type="EMBL" id="JAH61602.1"/>
    </source>
</evidence>
<dbReference type="AlphaFoldDB" id="A0A0E9U777"/>
<name>A0A0E9U777_ANGAN</name>
<organism evidence="1">
    <name type="scientific">Anguilla anguilla</name>
    <name type="common">European freshwater eel</name>
    <name type="synonym">Muraena anguilla</name>
    <dbReference type="NCBI Taxonomy" id="7936"/>
    <lineage>
        <taxon>Eukaryota</taxon>
        <taxon>Metazoa</taxon>
        <taxon>Chordata</taxon>
        <taxon>Craniata</taxon>
        <taxon>Vertebrata</taxon>
        <taxon>Euteleostomi</taxon>
        <taxon>Actinopterygii</taxon>
        <taxon>Neopterygii</taxon>
        <taxon>Teleostei</taxon>
        <taxon>Anguilliformes</taxon>
        <taxon>Anguillidae</taxon>
        <taxon>Anguilla</taxon>
    </lineage>
</organism>
<accession>A0A0E9U777</accession>
<reference evidence="1" key="2">
    <citation type="journal article" date="2015" name="Fish Shellfish Immunol.">
        <title>Early steps in the European eel (Anguilla anguilla)-Vibrio vulnificus interaction in the gills: Role of the RtxA13 toxin.</title>
        <authorList>
            <person name="Callol A."/>
            <person name="Pajuelo D."/>
            <person name="Ebbesson L."/>
            <person name="Teles M."/>
            <person name="MacKenzie S."/>
            <person name="Amaro C."/>
        </authorList>
    </citation>
    <scope>NUCLEOTIDE SEQUENCE</scope>
</reference>
<reference evidence="1" key="1">
    <citation type="submission" date="2014-11" db="EMBL/GenBank/DDBJ databases">
        <authorList>
            <person name="Amaro Gonzalez C."/>
        </authorList>
    </citation>
    <scope>NUCLEOTIDE SEQUENCE</scope>
</reference>
<proteinExistence type="predicted"/>
<protein>
    <submittedName>
        <fullName evidence="1">Uncharacterized protein</fullName>
    </submittedName>
</protein>
<dbReference type="EMBL" id="GBXM01046975">
    <property type="protein sequence ID" value="JAH61602.1"/>
    <property type="molecule type" value="Transcribed_RNA"/>
</dbReference>
<sequence>MDQGGMWTKLNQLHHFHSAGTPSRFQLGYSASPGNLF</sequence>